<dbReference type="EMBL" id="GFTR01003155">
    <property type="protein sequence ID" value="JAW13271.1"/>
    <property type="molecule type" value="Transcribed_RNA"/>
</dbReference>
<dbReference type="InterPro" id="IPR010009">
    <property type="entry name" value="ApoLp-III"/>
</dbReference>
<dbReference type="GO" id="GO:0005576">
    <property type="term" value="C:extracellular region"/>
    <property type="evidence" value="ECO:0007669"/>
    <property type="project" value="InterPro"/>
</dbReference>
<feature type="signal peptide" evidence="2">
    <location>
        <begin position="1"/>
        <end position="20"/>
    </location>
</feature>
<dbReference type="Pfam" id="PF07464">
    <property type="entry name" value="ApoLp-III"/>
    <property type="match status" value="1"/>
</dbReference>
<accession>A0A224XZ01</accession>
<feature type="coiled-coil region" evidence="1">
    <location>
        <begin position="63"/>
        <end position="129"/>
    </location>
</feature>
<keyword evidence="1" id="KW-0175">Coiled coil</keyword>
<evidence type="ECO:0000256" key="2">
    <source>
        <dbReference type="SAM" id="SignalP"/>
    </source>
</evidence>
<keyword evidence="2" id="KW-0732">Signal</keyword>
<name>A0A224XZ01_9HEMI</name>
<dbReference type="SUPFAM" id="SSF58113">
    <property type="entry name" value="Apolipoprotein A-I"/>
    <property type="match status" value="1"/>
</dbReference>
<reference evidence="3" key="1">
    <citation type="journal article" date="2018" name="PLoS Negl. Trop. Dis.">
        <title>An insight into the salivary gland and fat body transcriptome of Panstrongylus lignarius (Hemiptera: Heteroptera), the main vector of Chagas disease in Peru.</title>
        <authorList>
            <person name="Nevoa J.C."/>
            <person name="Mendes M.T."/>
            <person name="da Silva M.V."/>
            <person name="Soares S.C."/>
            <person name="Oliveira C.J.F."/>
            <person name="Ribeiro J.M.C."/>
        </authorList>
    </citation>
    <scope>NUCLEOTIDE SEQUENCE</scope>
</reference>
<feature type="chain" id="PRO_5012601190" evidence="2">
    <location>
        <begin position="21"/>
        <end position="189"/>
    </location>
</feature>
<dbReference type="AlphaFoldDB" id="A0A224XZ01"/>
<dbReference type="Gene3D" id="1.20.120.20">
    <property type="entry name" value="Apolipoprotein"/>
    <property type="match status" value="1"/>
</dbReference>
<sequence>MARFLVCSLLLVLLVQNGRADTQEQQLDFQDWLHNAKQYLDGVAKDLKEKVGLPADPNGADVLRVLKEHNDKLAQNLKETGKKLEEEWKSNANVQSVVENVKTKFNEEAQKLKENNSELAANLEKVGDSLQGTWNSLTQEMEKSYNEFNKAGGKREELENYFKSLYDKVKAGAQELETSLQELNKKHTR</sequence>
<proteinExistence type="predicted"/>
<dbReference type="GO" id="GO:0008289">
    <property type="term" value="F:lipid binding"/>
    <property type="evidence" value="ECO:0007669"/>
    <property type="project" value="InterPro"/>
</dbReference>
<protein>
    <submittedName>
        <fullName evidence="3">Putative myosin-2 heavy chain</fullName>
    </submittedName>
</protein>
<evidence type="ECO:0000313" key="3">
    <source>
        <dbReference type="EMBL" id="JAW13271.1"/>
    </source>
</evidence>
<dbReference type="GO" id="GO:0006869">
    <property type="term" value="P:lipid transport"/>
    <property type="evidence" value="ECO:0007669"/>
    <property type="project" value="InterPro"/>
</dbReference>
<organism evidence="3">
    <name type="scientific">Panstrongylus lignarius</name>
    <dbReference type="NCBI Taxonomy" id="156445"/>
    <lineage>
        <taxon>Eukaryota</taxon>
        <taxon>Metazoa</taxon>
        <taxon>Ecdysozoa</taxon>
        <taxon>Arthropoda</taxon>
        <taxon>Hexapoda</taxon>
        <taxon>Insecta</taxon>
        <taxon>Pterygota</taxon>
        <taxon>Neoptera</taxon>
        <taxon>Paraneoptera</taxon>
        <taxon>Hemiptera</taxon>
        <taxon>Heteroptera</taxon>
        <taxon>Panheteroptera</taxon>
        <taxon>Cimicomorpha</taxon>
        <taxon>Reduviidae</taxon>
        <taxon>Triatominae</taxon>
        <taxon>Panstrongylus</taxon>
    </lineage>
</organism>
<evidence type="ECO:0000256" key="1">
    <source>
        <dbReference type="SAM" id="Coils"/>
    </source>
</evidence>